<dbReference type="AlphaFoldDB" id="A0A2M4B773"/>
<organism evidence="1">
    <name type="scientific">Anopheles triannulatus</name>
    <dbReference type="NCBI Taxonomy" id="58253"/>
    <lineage>
        <taxon>Eukaryota</taxon>
        <taxon>Metazoa</taxon>
        <taxon>Ecdysozoa</taxon>
        <taxon>Arthropoda</taxon>
        <taxon>Hexapoda</taxon>
        <taxon>Insecta</taxon>
        <taxon>Pterygota</taxon>
        <taxon>Neoptera</taxon>
        <taxon>Endopterygota</taxon>
        <taxon>Diptera</taxon>
        <taxon>Nematocera</taxon>
        <taxon>Culicoidea</taxon>
        <taxon>Culicidae</taxon>
        <taxon>Anophelinae</taxon>
        <taxon>Anopheles</taxon>
    </lineage>
</organism>
<accession>A0A2M4B773</accession>
<protein>
    <submittedName>
        <fullName evidence="1">Putative secreted protein</fullName>
    </submittedName>
</protein>
<evidence type="ECO:0000313" key="1">
    <source>
        <dbReference type="EMBL" id="MBW48903.1"/>
    </source>
</evidence>
<dbReference type="EMBL" id="GGFK01015582">
    <property type="protein sequence ID" value="MBW48903.1"/>
    <property type="molecule type" value="Transcribed_RNA"/>
</dbReference>
<name>A0A2M4B773_9DIPT</name>
<sequence>MARGLSVARSLITSCTSAPFAFGSSNEALFRSSDRMAASLFDVQYSTFVCISNARPSTVNCFPTNRRWLVPLKNTQLIVL</sequence>
<proteinExistence type="predicted"/>
<reference evidence="1" key="1">
    <citation type="submission" date="2018-01" db="EMBL/GenBank/DDBJ databases">
        <title>An insight into the sialome of Amazonian anophelines.</title>
        <authorList>
            <person name="Ribeiro J.M."/>
            <person name="Scarpassa V."/>
            <person name="Calvo E."/>
        </authorList>
    </citation>
    <scope>NUCLEOTIDE SEQUENCE</scope>
    <source>
        <tissue evidence="1">Salivary glands</tissue>
    </source>
</reference>